<dbReference type="AlphaFoldDB" id="A0A7H1C0S4"/>
<sequence>MENYTEIAISNNLIQFNRKPKIEMLYRVLFEPFNAIQTSLAQLITLRHLDTAKGKQLDGIGSILGIERPYTTSDGVFYFGFTGQSRALGFSQAVIRSNSLSIGSGNFKYMSDHGYRRLLHWKIIANNSHGTVEDIIRACKAVFLASKVEVIEGNCEIIINVTRKRKDILDSLDSVKEKLIPASAGVFVTVNFIDLD</sequence>
<dbReference type="EMBL" id="CP061280">
    <property type="protein sequence ID" value="QNS14579.1"/>
    <property type="molecule type" value="Genomic_DNA"/>
</dbReference>
<reference evidence="1 2" key="1">
    <citation type="submission" date="2020-09" db="EMBL/GenBank/DDBJ databases">
        <title>Mannheimia bovis sp.nov., isolated from a cow.</title>
        <authorList>
            <person name="Li F."/>
        </authorList>
    </citation>
    <scope>NUCLEOTIDE SEQUENCE [LARGE SCALE GENOMIC DNA]</scope>
    <source>
        <strain evidence="1 2">ZY190616</strain>
    </source>
</reference>
<protein>
    <submittedName>
        <fullName evidence="1">DUF2612 domain-containing protein</fullName>
    </submittedName>
</protein>
<dbReference type="Pfam" id="PF11041">
    <property type="entry name" value="Phage_Wedge1"/>
    <property type="match status" value="1"/>
</dbReference>
<evidence type="ECO:0000313" key="2">
    <source>
        <dbReference type="Proteomes" id="UP000576260"/>
    </source>
</evidence>
<dbReference type="InterPro" id="IPR021283">
    <property type="entry name" value="Phage_Wedge1"/>
</dbReference>
<keyword evidence="2" id="KW-1185">Reference proteome</keyword>
<proteinExistence type="predicted"/>
<gene>
    <name evidence="1" type="ORF">ICJ55_07390</name>
</gene>
<accession>A0A7H1C0S4</accession>
<name>A0A7H1C0S4_9PAST</name>
<dbReference type="Proteomes" id="UP000576260">
    <property type="component" value="Chromosome"/>
</dbReference>
<dbReference type="KEGG" id="mbos:ICJ55_07390"/>
<evidence type="ECO:0000313" key="1">
    <source>
        <dbReference type="EMBL" id="QNS14579.1"/>
    </source>
</evidence>
<organism evidence="1 2">
    <name type="scientific">Mannheimia bovis</name>
    <dbReference type="NCBI Taxonomy" id="2770636"/>
    <lineage>
        <taxon>Bacteria</taxon>
        <taxon>Pseudomonadati</taxon>
        <taxon>Pseudomonadota</taxon>
        <taxon>Gammaproteobacteria</taxon>
        <taxon>Pasteurellales</taxon>
        <taxon>Pasteurellaceae</taxon>
        <taxon>Mannheimia</taxon>
    </lineage>
</organism>
<dbReference type="RefSeq" id="WP_188156225.1">
    <property type="nucleotide sequence ID" value="NZ_CP061280.1"/>
</dbReference>